<feature type="domain" description="WSC" evidence="7">
    <location>
        <begin position="23"/>
        <end position="114"/>
    </location>
</feature>
<keyword evidence="4" id="KW-0812">Transmembrane</keyword>
<dbReference type="Proteomes" id="UP001152320">
    <property type="component" value="Chromosome 11"/>
</dbReference>
<evidence type="ECO:0000256" key="1">
    <source>
        <dbReference type="ARBA" id="ARBA00023157"/>
    </source>
</evidence>
<dbReference type="AlphaFoldDB" id="A0A9Q1BV19"/>
<evidence type="ECO:0000256" key="4">
    <source>
        <dbReference type="SAM" id="Phobius"/>
    </source>
</evidence>
<keyword evidence="4" id="KW-0472">Membrane</keyword>
<feature type="domain" description="Sushi" evidence="6">
    <location>
        <begin position="100"/>
        <end position="169"/>
    </location>
</feature>
<feature type="region of interest" description="Disordered" evidence="3">
    <location>
        <begin position="244"/>
        <end position="267"/>
    </location>
</feature>
<dbReference type="Gene3D" id="2.10.70.10">
    <property type="entry name" value="Complement Module, domain 1"/>
    <property type="match status" value="1"/>
</dbReference>
<evidence type="ECO:0000256" key="3">
    <source>
        <dbReference type="SAM" id="MobiDB-lite"/>
    </source>
</evidence>
<comment type="caution">
    <text evidence="8">The sequence shown here is derived from an EMBL/GenBank/DDBJ whole genome shotgun (WGS) entry which is preliminary data.</text>
</comment>
<feature type="region of interest" description="Disordered" evidence="3">
    <location>
        <begin position="432"/>
        <end position="465"/>
    </location>
</feature>
<dbReference type="PROSITE" id="PS51212">
    <property type="entry name" value="WSC"/>
    <property type="match status" value="1"/>
</dbReference>
<evidence type="ECO:0000313" key="8">
    <source>
        <dbReference type="EMBL" id="KAJ8033109.1"/>
    </source>
</evidence>
<dbReference type="Pfam" id="PF01822">
    <property type="entry name" value="WSC"/>
    <property type="match status" value="1"/>
</dbReference>
<keyword evidence="9" id="KW-1185">Reference proteome</keyword>
<comment type="caution">
    <text evidence="2">Lacks conserved residue(s) required for the propagation of feature annotation.</text>
</comment>
<feature type="chain" id="PRO_5040147608" description="WSC domain-containing protein" evidence="5">
    <location>
        <begin position="21"/>
        <end position="484"/>
    </location>
</feature>
<name>A0A9Q1BV19_HOLLE</name>
<feature type="compositionally biased region" description="Basic and acidic residues" evidence="3">
    <location>
        <begin position="454"/>
        <end position="465"/>
    </location>
</feature>
<keyword evidence="1" id="KW-1015">Disulfide bond</keyword>
<keyword evidence="4" id="KW-1133">Transmembrane helix</keyword>
<evidence type="ECO:0000259" key="6">
    <source>
        <dbReference type="PROSITE" id="PS50923"/>
    </source>
</evidence>
<dbReference type="InterPro" id="IPR035976">
    <property type="entry name" value="Sushi/SCR/CCP_sf"/>
</dbReference>
<accession>A0A9Q1BV19</accession>
<sequence length="484" mass="54216">MDHLGSILLLTLLQIHSVWTSPDYLFLGCYQFNHSLEPFEEYSYKDLTNTYKRCARRCSSLFLSYFVVAGKQCICTEDISKYINHVHDYCNTRCPGSPKENCGGENAVSIFAVVYCELVATPLNGFVEASTKMTMFFCSKGYQLHGEEVINCNNTLKQWDGPTDPLCLKTNYHPQRGCDPGTQSTNIASKEGPFANHLPYVILCVSASVLLVVLLLRENFHRKKLTAMKALPIRNLELIDSDQNVEPNISTDTEAPSGETTQSKANRTIDETDENECMLQDMDMDSISEADGTFDTYAFPSSSAADLMECLDTKVASRDQGSLVITAHEGDMLALSAETNDTKRNDINSNDLQNFTVKETLELHNLNECSFDTTQNSGPSKFQDDDDLVSVTDDENGNCDDYPPLYGEMKPKNLDIKNERYPSFHYQEKLNSLNNNKDVEDETDSCSLQISDSSTDHDNESSCDDVHKKAADVVLTCNNRKNEI</sequence>
<keyword evidence="2" id="KW-0768">Sushi</keyword>
<evidence type="ECO:0000256" key="5">
    <source>
        <dbReference type="SAM" id="SignalP"/>
    </source>
</evidence>
<feature type="transmembrane region" description="Helical" evidence="4">
    <location>
        <begin position="198"/>
        <end position="216"/>
    </location>
</feature>
<dbReference type="EMBL" id="JAIZAY010000011">
    <property type="protein sequence ID" value="KAJ8033109.1"/>
    <property type="molecule type" value="Genomic_DNA"/>
</dbReference>
<evidence type="ECO:0000256" key="2">
    <source>
        <dbReference type="PROSITE-ProRule" id="PRU00302"/>
    </source>
</evidence>
<evidence type="ECO:0008006" key="10">
    <source>
        <dbReference type="Google" id="ProtNLM"/>
    </source>
</evidence>
<evidence type="ECO:0000313" key="9">
    <source>
        <dbReference type="Proteomes" id="UP001152320"/>
    </source>
</evidence>
<organism evidence="8 9">
    <name type="scientific">Holothuria leucospilota</name>
    <name type="common">Black long sea cucumber</name>
    <name type="synonym">Mertensiothuria leucospilota</name>
    <dbReference type="NCBI Taxonomy" id="206669"/>
    <lineage>
        <taxon>Eukaryota</taxon>
        <taxon>Metazoa</taxon>
        <taxon>Echinodermata</taxon>
        <taxon>Eleutherozoa</taxon>
        <taxon>Echinozoa</taxon>
        <taxon>Holothuroidea</taxon>
        <taxon>Aspidochirotacea</taxon>
        <taxon>Aspidochirotida</taxon>
        <taxon>Holothuriidae</taxon>
        <taxon>Holothuria</taxon>
    </lineage>
</organism>
<feature type="signal peptide" evidence="5">
    <location>
        <begin position="1"/>
        <end position="20"/>
    </location>
</feature>
<feature type="compositionally biased region" description="Polar residues" evidence="3">
    <location>
        <begin position="244"/>
        <end position="266"/>
    </location>
</feature>
<dbReference type="InterPro" id="IPR002889">
    <property type="entry name" value="WSC_carb-bd"/>
</dbReference>
<dbReference type="PROSITE" id="PS50923">
    <property type="entry name" value="SUSHI"/>
    <property type="match status" value="1"/>
</dbReference>
<dbReference type="InterPro" id="IPR000436">
    <property type="entry name" value="Sushi_SCR_CCP_dom"/>
</dbReference>
<dbReference type="SUPFAM" id="SSF57535">
    <property type="entry name" value="Complement control module/SCR domain"/>
    <property type="match status" value="1"/>
</dbReference>
<dbReference type="OrthoDB" id="2019572at2759"/>
<protein>
    <recommendedName>
        <fullName evidence="10">WSC domain-containing protein</fullName>
    </recommendedName>
</protein>
<proteinExistence type="predicted"/>
<evidence type="ECO:0000259" key="7">
    <source>
        <dbReference type="PROSITE" id="PS51212"/>
    </source>
</evidence>
<reference evidence="8" key="1">
    <citation type="submission" date="2021-10" db="EMBL/GenBank/DDBJ databases">
        <title>Tropical sea cucumber genome reveals ecological adaptation and Cuvierian tubules defense mechanism.</title>
        <authorList>
            <person name="Chen T."/>
        </authorList>
    </citation>
    <scope>NUCLEOTIDE SEQUENCE</scope>
    <source>
        <strain evidence="8">Nanhai2018</strain>
        <tissue evidence="8">Muscle</tissue>
    </source>
</reference>
<gene>
    <name evidence="8" type="ORF">HOLleu_23248</name>
</gene>
<keyword evidence="5" id="KW-0732">Signal</keyword>